<gene>
    <name evidence="2" type="ORF">Tci_887146</name>
</gene>
<evidence type="ECO:0000256" key="1">
    <source>
        <dbReference type="SAM" id="MobiDB-lite"/>
    </source>
</evidence>
<feature type="region of interest" description="Disordered" evidence="1">
    <location>
        <begin position="17"/>
        <end position="36"/>
    </location>
</feature>
<protein>
    <submittedName>
        <fullName evidence="2">Uncharacterized protein</fullName>
    </submittedName>
</protein>
<name>A0A699TYR7_TANCI</name>
<organism evidence="2">
    <name type="scientific">Tanacetum cinerariifolium</name>
    <name type="common">Dalmatian daisy</name>
    <name type="synonym">Chrysanthemum cinerariifolium</name>
    <dbReference type="NCBI Taxonomy" id="118510"/>
    <lineage>
        <taxon>Eukaryota</taxon>
        <taxon>Viridiplantae</taxon>
        <taxon>Streptophyta</taxon>
        <taxon>Embryophyta</taxon>
        <taxon>Tracheophyta</taxon>
        <taxon>Spermatophyta</taxon>
        <taxon>Magnoliopsida</taxon>
        <taxon>eudicotyledons</taxon>
        <taxon>Gunneridae</taxon>
        <taxon>Pentapetalae</taxon>
        <taxon>asterids</taxon>
        <taxon>campanulids</taxon>
        <taxon>Asterales</taxon>
        <taxon>Asteraceae</taxon>
        <taxon>Asteroideae</taxon>
        <taxon>Anthemideae</taxon>
        <taxon>Anthemidinae</taxon>
        <taxon>Tanacetum</taxon>
    </lineage>
</organism>
<feature type="compositionally biased region" description="Basic and acidic residues" evidence="1">
    <location>
        <begin position="19"/>
        <end position="29"/>
    </location>
</feature>
<dbReference type="EMBL" id="BKCJ011284574">
    <property type="protein sequence ID" value="GFD15177.1"/>
    <property type="molecule type" value="Genomic_DNA"/>
</dbReference>
<sequence length="109" mass="12215">MVTMVKDTCDGGLVVTESNRTKLEKKDESSSLGNDTRAEAANIRLFNDTEPMDEVQSTAAYNVFANDRHHAEQPKFINEIKVNHNAEQCLDKRPLLSFAIENKTTESLS</sequence>
<comment type="caution">
    <text evidence="2">The sequence shown here is derived from an EMBL/GenBank/DDBJ whole genome shotgun (WGS) entry which is preliminary data.</text>
</comment>
<reference evidence="2" key="1">
    <citation type="journal article" date="2019" name="Sci. Rep.">
        <title>Draft genome of Tanacetum cinerariifolium, the natural source of mosquito coil.</title>
        <authorList>
            <person name="Yamashiro T."/>
            <person name="Shiraishi A."/>
            <person name="Satake H."/>
            <person name="Nakayama K."/>
        </authorList>
    </citation>
    <scope>NUCLEOTIDE SEQUENCE</scope>
</reference>
<proteinExistence type="predicted"/>
<accession>A0A699TYR7</accession>
<evidence type="ECO:0000313" key="2">
    <source>
        <dbReference type="EMBL" id="GFD15177.1"/>
    </source>
</evidence>
<dbReference type="AlphaFoldDB" id="A0A699TYR7"/>